<dbReference type="Pfam" id="PF00069">
    <property type="entry name" value="Pkinase"/>
    <property type="match status" value="1"/>
</dbReference>
<feature type="domain" description="AGC-kinase C-terminal" evidence="9">
    <location>
        <begin position="307"/>
        <end position="359"/>
    </location>
</feature>
<evidence type="ECO:0000259" key="9">
    <source>
        <dbReference type="PROSITE" id="PS51285"/>
    </source>
</evidence>
<dbReference type="PROSITE" id="PS00108">
    <property type="entry name" value="PROTEIN_KINASE_ST"/>
    <property type="match status" value="1"/>
</dbReference>
<dbReference type="PANTHER" id="PTHR24353:SF152">
    <property type="entry name" value="UT01108P-RELATED"/>
    <property type="match status" value="1"/>
</dbReference>
<dbReference type="InterPro" id="IPR000961">
    <property type="entry name" value="AGC-kinase_C"/>
</dbReference>
<evidence type="ECO:0000256" key="3">
    <source>
        <dbReference type="ARBA" id="ARBA00022741"/>
    </source>
</evidence>
<dbReference type="SMART" id="SM00220">
    <property type="entry name" value="S_TKc"/>
    <property type="match status" value="1"/>
</dbReference>
<comment type="caution">
    <text evidence="10">The sequence shown here is derived from an EMBL/GenBank/DDBJ whole genome shotgun (WGS) entry which is preliminary data.</text>
</comment>
<keyword evidence="2" id="KW-0808">Transferase</keyword>
<dbReference type="SMART" id="SM00133">
    <property type="entry name" value="S_TK_X"/>
    <property type="match status" value="1"/>
</dbReference>
<dbReference type="SUPFAM" id="SSF56112">
    <property type="entry name" value="Protein kinase-like (PK-like)"/>
    <property type="match status" value="1"/>
</dbReference>
<evidence type="ECO:0008006" key="12">
    <source>
        <dbReference type="Google" id="ProtNLM"/>
    </source>
</evidence>
<protein>
    <recommendedName>
        <fullName evidence="12">cAMP-dependent protein kinase catalytic subunit</fullName>
    </recommendedName>
</protein>
<dbReference type="PROSITE" id="PS50011">
    <property type="entry name" value="PROTEIN_KINASE_DOM"/>
    <property type="match status" value="1"/>
</dbReference>
<dbReference type="GO" id="GO:0005829">
    <property type="term" value="C:cytosol"/>
    <property type="evidence" value="ECO:0007669"/>
    <property type="project" value="TreeGrafter"/>
</dbReference>
<keyword evidence="3 6" id="KW-0547">Nucleotide-binding</keyword>
<keyword evidence="1 7" id="KW-0723">Serine/threonine-protein kinase</keyword>
<evidence type="ECO:0000313" key="11">
    <source>
        <dbReference type="Proteomes" id="UP001107558"/>
    </source>
</evidence>
<evidence type="ECO:0000256" key="1">
    <source>
        <dbReference type="ARBA" id="ARBA00022527"/>
    </source>
</evidence>
<organism evidence="10 11">
    <name type="scientific">Polypedilum vanderplanki</name>
    <name type="common">Sleeping chironomid midge</name>
    <dbReference type="NCBI Taxonomy" id="319348"/>
    <lineage>
        <taxon>Eukaryota</taxon>
        <taxon>Metazoa</taxon>
        <taxon>Ecdysozoa</taxon>
        <taxon>Arthropoda</taxon>
        <taxon>Hexapoda</taxon>
        <taxon>Insecta</taxon>
        <taxon>Pterygota</taxon>
        <taxon>Neoptera</taxon>
        <taxon>Endopterygota</taxon>
        <taxon>Diptera</taxon>
        <taxon>Nematocera</taxon>
        <taxon>Chironomoidea</taxon>
        <taxon>Chironomidae</taxon>
        <taxon>Chironominae</taxon>
        <taxon>Polypedilum</taxon>
        <taxon>Polypedilum</taxon>
    </lineage>
</organism>
<dbReference type="GO" id="GO:0005634">
    <property type="term" value="C:nucleus"/>
    <property type="evidence" value="ECO:0007669"/>
    <property type="project" value="TreeGrafter"/>
</dbReference>
<evidence type="ECO:0000259" key="8">
    <source>
        <dbReference type="PROSITE" id="PS50011"/>
    </source>
</evidence>
<proteinExistence type="inferred from homology"/>
<dbReference type="InterPro" id="IPR008271">
    <property type="entry name" value="Ser/Thr_kinase_AS"/>
</dbReference>
<dbReference type="PANTHER" id="PTHR24353">
    <property type="entry name" value="CYCLIC NUCLEOTIDE-DEPENDENT PROTEIN KINASE"/>
    <property type="match status" value="1"/>
</dbReference>
<evidence type="ECO:0000256" key="4">
    <source>
        <dbReference type="ARBA" id="ARBA00022777"/>
    </source>
</evidence>
<dbReference type="PROSITE" id="PS51285">
    <property type="entry name" value="AGC_KINASE_CTER"/>
    <property type="match status" value="1"/>
</dbReference>
<accession>A0A9J6C998</accession>
<dbReference type="GO" id="GO:0005524">
    <property type="term" value="F:ATP binding"/>
    <property type="evidence" value="ECO:0007669"/>
    <property type="project" value="UniProtKB-UniRule"/>
</dbReference>
<dbReference type="Gene3D" id="1.10.510.10">
    <property type="entry name" value="Transferase(Phosphotransferase) domain 1"/>
    <property type="match status" value="1"/>
</dbReference>
<dbReference type="GO" id="GO:0005952">
    <property type="term" value="C:cAMP-dependent protein kinase complex"/>
    <property type="evidence" value="ECO:0007669"/>
    <property type="project" value="TreeGrafter"/>
</dbReference>
<evidence type="ECO:0000256" key="2">
    <source>
        <dbReference type="ARBA" id="ARBA00022679"/>
    </source>
</evidence>
<keyword evidence="4" id="KW-0418">Kinase</keyword>
<evidence type="ECO:0000256" key="7">
    <source>
        <dbReference type="RuleBase" id="RU000304"/>
    </source>
</evidence>
<dbReference type="InterPro" id="IPR011009">
    <property type="entry name" value="Kinase-like_dom_sf"/>
</dbReference>
<dbReference type="Proteomes" id="UP001107558">
    <property type="component" value="Chromosome 2"/>
</dbReference>
<comment type="similarity">
    <text evidence="7">Belongs to the protein kinase superfamily.</text>
</comment>
<dbReference type="InterPro" id="IPR000719">
    <property type="entry name" value="Prot_kinase_dom"/>
</dbReference>
<name>A0A9J6C998_POLVA</name>
<dbReference type="OrthoDB" id="63267at2759"/>
<reference evidence="10" key="1">
    <citation type="submission" date="2021-03" db="EMBL/GenBank/DDBJ databases">
        <title>Chromosome level genome of the anhydrobiotic midge Polypedilum vanderplanki.</title>
        <authorList>
            <person name="Yoshida Y."/>
            <person name="Kikawada T."/>
            <person name="Gusev O."/>
        </authorList>
    </citation>
    <scope>NUCLEOTIDE SEQUENCE</scope>
    <source>
        <strain evidence="10">NIAS01</strain>
        <tissue evidence="10">Whole body or cell culture</tissue>
    </source>
</reference>
<dbReference type="FunFam" id="1.10.510.10:FF:000005">
    <property type="entry name" value="cAMP-dependent protein kinase catalytic subunit alpha"/>
    <property type="match status" value="1"/>
</dbReference>
<dbReference type="GO" id="GO:0004691">
    <property type="term" value="F:cAMP-dependent protein kinase activity"/>
    <property type="evidence" value="ECO:0007669"/>
    <property type="project" value="TreeGrafter"/>
</dbReference>
<dbReference type="GO" id="GO:0007476">
    <property type="term" value="P:imaginal disc-derived wing morphogenesis"/>
    <property type="evidence" value="ECO:0007669"/>
    <property type="project" value="UniProtKB-ARBA"/>
</dbReference>
<gene>
    <name evidence="10" type="ORF">PVAND_008128</name>
</gene>
<feature type="binding site" evidence="6">
    <location>
        <position position="88"/>
    </location>
    <ligand>
        <name>ATP</name>
        <dbReference type="ChEBI" id="CHEBI:30616"/>
    </ligand>
</feature>
<dbReference type="Gene3D" id="3.30.200.20">
    <property type="entry name" value="Phosphorylase Kinase, domain 1"/>
    <property type="match status" value="1"/>
</dbReference>
<dbReference type="PROSITE" id="PS00107">
    <property type="entry name" value="PROTEIN_KINASE_ATP"/>
    <property type="match status" value="1"/>
</dbReference>
<keyword evidence="5 6" id="KW-0067">ATP-binding</keyword>
<evidence type="ECO:0000256" key="6">
    <source>
        <dbReference type="PROSITE-ProRule" id="PRU10141"/>
    </source>
</evidence>
<dbReference type="EMBL" id="JADBJN010000002">
    <property type="protein sequence ID" value="KAG5678456.1"/>
    <property type="molecule type" value="Genomic_DNA"/>
</dbReference>
<dbReference type="AlphaFoldDB" id="A0A9J6C998"/>
<sequence length="359" mass="41774">MTENNSKSITIIKPKTSDDLKKVMTNLKTEFDLKYNNDEPSLSSDRLNEFQFLTILGQGAFGVVKLIKHNTTEKFYAVKIISKERIVKSKQIFHCINEKKILRSLNYPFVVYLEFSLKDNSYVYFCMPFVNGGEMFTHLRKAKKFEEELSKFYAAQVFMALDYIHNLGMIYRDLKPENIMIDYRGFIKVTDFGFCKPIKDRTYTLCGTPEYLAPEVIKNKGYGQSADWWSFGILIFEMSSGYSPFAVGHPDQMQLLERICIGKYRMSTSFGKELKSLISNILQIDLTRRFGNLKNGSEDIKTHPWFNDTDWVALYNQEIKPPFIPKLTGPGDYSQFDEYEDVKLKIAHTCVFEKEFADF</sequence>
<evidence type="ECO:0000256" key="5">
    <source>
        <dbReference type="ARBA" id="ARBA00022840"/>
    </source>
</evidence>
<keyword evidence="11" id="KW-1185">Reference proteome</keyword>
<feature type="domain" description="Protein kinase" evidence="8">
    <location>
        <begin position="50"/>
        <end position="306"/>
    </location>
</feature>
<evidence type="ECO:0000313" key="10">
    <source>
        <dbReference type="EMBL" id="KAG5678456.1"/>
    </source>
</evidence>
<dbReference type="InterPro" id="IPR017441">
    <property type="entry name" value="Protein_kinase_ATP_BS"/>
</dbReference>